<feature type="domain" description="FYVE-type" evidence="21">
    <location>
        <begin position="46"/>
        <end position="99"/>
    </location>
</feature>
<name>A0A6P8G2L4_CLUHA</name>
<keyword evidence="8" id="KW-0597">Phosphoprotein</keyword>
<dbReference type="PROSITE" id="PS50178">
    <property type="entry name" value="ZF_FYVE"/>
    <property type="match status" value="1"/>
</dbReference>
<evidence type="ECO:0000256" key="15">
    <source>
        <dbReference type="ARBA" id="ARBA00022833"/>
    </source>
</evidence>
<keyword evidence="9" id="KW-0808">Transferase</keyword>
<dbReference type="SUPFAM" id="SSF68906">
    <property type="entry name" value="SAP domain"/>
    <property type="match status" value="1"/>
</dbReference>
<dbReference type="KEGG" id="char:105909736"/>
<keyword evidence="17" id="KW-0472">Membrane</keyword>
<evidence type="ECO:0000256" key="7">
    <source>
        <dbReference type="ARBA" id="ARBA00022490"/>
    </source>
</evidence>
<feature type="region of interest" description="Disordered" evidence="19">
    <location>
        <begin position="140"/>
        <end position="271"/>
    </location>
</feature>
<protein>
    <recommendedName>
        <fullName evidence="5">RING-type E3 ubiquitin transferase</fullName>
        <ecNumber evidence="5">2.3.2.27</ecNumber>
    </recommendedName>
</protein>
<keyword evidence="13 18" id="KW-0863">Zinc-finger</keyword>
<dbReference type="PANTHER" id="PTHR14879:SF2">
    <property type="entry name" value="E3 UBIQUITIN-PROTEIN LIGASE RIFIFYLIN"/>
    <property type="match status" value="1"/>
</dbReference>
<keyword evidence="15" id="KW-0862">Zinc</keyword>
<dbReference type="GeneID" id="105909736"/>
<dbReference type="InterPro" id="IPR055111">
    <property type="entry name" value="RNF34_RFFL_HeH"/>
</dbReference>
<keyword evidence="6" id="KW-1003">Cell membrane</keyword>
<evidence type="ECO:0000313" key="25">
    <source>
        <dbReference type="RefSeq" id="XP_031429707.1"/>
    </source>
</evidence>
<evidence type="ECO:0000256" key="4">
    <source>
        <dbReference type="ARBA" id="ARBA00004906"/>
    </source>
</evidence>
<dbReference type="CTD" id="117584"/>
<dbReference type="InterPro" id="IPR057299">
    <property type="entry name" value="RNF34_RFFL_SAP"/>
</dbReference>
<comment type="catalytic activity">
    <reaction evidence="1">
        <text>S-ubiquitinyl-[E2 ubiquitin-conjugating enzyme]-L-cysteine + [acceptor protein]-L-lysine = [E2 ubiquitin-conjugating enzyme]-L-cysteine + N(6)-ubiquitinyl-[acceptor protein]-L-lysine.</text>
        <dbReference type="EC" id="2.3.2.27"/>
    </reaction>
</comment>
<dbReference type="SUPFAM" id="SSF57903">
    <property type="entry name" value="FYVE/PHD zinc finger"/>
    <property type="match status" value="1"/>
</dbReference>
<dbReference type="AlphaFoldDB" id="A0A6P8G2L4"/>
<dbReference type="Gene3D" id="3.30.40.10">
    <property type="entry name" value="Zinc/RING finger domain, C3HC4 (zinc finger)"/>
    <property type="match status" value="1"/>
</dbReference>
<dbReference type="InterPro" id="IPR049320">
    <property type="entry name" value="CARP1_2_FYVE"/>
</dbReference>
<feature type="compositionally biased region" description="Low complexity" evidence="19">
    <location>
        <begin position="228"/>
        <end position="242"/>
    </location>
</feature>
<dbReference type="Gene3D" id="1.10.720.30">
    <property type="entry name" value="SAP domain"/>
    <property type="match status" value="1"/>
</dbReference>
<evidence type="ECO:0000256" key="13">
    <source>
        <dbReference type="ARBA" id="ARBA00022771"/>
    </source>
</evidence>
<sequence length="399" mass="43843">MWASCCNWFCLDSATGDEGGGNTRHQAYTNSGFSSFPSPTAVDHTCKACGGRFDTLTRKHMCMDCKKSFCSRCSAQLELQPRLCLTCQRLCATLFDRAELMKLKVKDLRDYLHLHQVPTQMCREKEELVELVLGQQTPAANATSQATANVRVTQQQPPPPPQPPPPAAVPPQHVHTRAPSSAHTHHTSQQNGQTAPMAGPVSAGPTVTQPRSEPHRPPTPPVQEDSQSLSALAPSALAPSAPEEGPEDEADTELRGEQESQSSDTEEVLVPGRRASLTDLLSAEDIEALSVRQLKEILARNFVDYKGCCEKWELMERVTRLYHDQKDLQNLVSNASDGTDLPSGPVIEENLCKICMDSPIDCVLLECGHMVTCTKCGKRMSECPICRQYVVRAVHVFRS</sequence>
<comment type="pathway">
    <text evidence="4">Protein modification; protein ubiquitination.</text>
</comment>
<dbReference type="Gene3D" id="1.10.720.140">
    <property type="match status" value="1"/>
</dbReference>
<dbReference type="Pfam" id="PF23632">
    <property type="entry name" value="SAP_RNF34_RFFL"/>
    <property type="match status" value="1"/>
</dbReference>
<dbReference type="Proteomes" id="UP000515152">
    <property type="component" value="Chromosome 9"/>
</dbReference>
<dbReference type="GO" id="GO:0043161">
    <property type="term" value="P:proteasome-mediated ubiquitin-dependent protein catabolic process"/>
    <property type="evidence" value="ECO:0007669"/>
    <property type="project" value="TreeGrafter"/>
</dbReference>
<dbReference type="OrthoDB" id="6339724at2759"/>
<evidence type="ECO:0000259" key="20">
    <source>
        <dbReference type="PROSITE" id="PS50089"/>
    </source>
</evidence>
<gene>
    <name evidence="23 24 25" type="primary">rffl</name>
</gene>
<evidence type="ECO:0000256" key="10">
    <source>
        <dbReference type="ARBA" id="ARBA00022703"/>
    </source>
</evidence>
<dbReference type="InterPro" id="IPR001841">
    <property type="entry name" value="Znf_RING"/>
</dbReference>
<dbReference type="PANTHER" id="PTHR14879">
    <property type="entry name" value="CASPASE REGULATOR, RING FINGER DOMAIN-CONTAINING"/>
    <property type="match status" value="1"/>
</dbReference>
<evidence type="ECO:0000256" key="14">
    <source>
        <dbReference type="ARBA" id="ARBA00022786"/>
    </source>
</evidence>
<evidence type="ECO:0000256" key="11">
    <source>
        <dbReference type="ARBA" id="ARBA00022723"/>
    </source>
</evidence>
<dbReference type="EC" id="2.3.2.27" evidence="5"/>
<feature type="compositionally biased region" description="Polar residues" evidence="19">
    <location>
        <begin position="140"/>
        <end position="153"/>
    </location>
</feature>
<evidence type="ECO:0000256" key="2">
    <source>
        <dbReference type="ARBA" id="ARBA00004202"/>
    </source>
</evidence>
<dbReference type="CDD" id="cd16707">
    <property type="entry name" value="RING-HC_CARP2"/>
    <property type="match status" value="1"/>
</dbReference>
<evidence type="ECO:0000313" key="23">
    <source>
        <dbReference type="RefSeq" id="XP_031429705.1"/>
    </source>
</evidence>
<evidence type="ECO:0000256" key="3">
    <source>
        <dbReference type="ARBA" id="ARBA00004514"/>
    </source>
</evidence>
<keyword evidence="12" id="KW-0677">Repeat</keyword>
<organism evidence="22 25">
    <name type="scientific">Clupea harengus</name>
    <name type="common">Atlantic herring</name>
    <dbReference type="NCBI Taxonomy" id="7950"/>
    <lineage>
        <taxon>Eukaryota</taxon>
        <taxon>Metazoa</taxon>
        <taxon>Chordata</taxon>
        <taxon>Craniata</taxon>
        <taxon>Vertebrata</taxon>
        <taxon>Euteleostomi</taxon>
        <taxon>Actinopterygii</taxon>
        <taxon>Neopterygii</taxon>
        <taxon>Teleostei</taxon>
        <taxon>Clupei</taxon>
        <taxon>Clupeiformes</taxon>
        <taxon>Clupeoidei</taxon>
        <taxon>Clupeidae</taxon>
        <taxon>Clupea</taxon>
    </lineage>
</organism>
<feature type="domain" description="RING-type" evidence="20">
    <location>
        <begin position="352"/>
        <end position="387"/>
    </location>
</feature>
<keyword evidence="14" id="KW-0833">Ubl conjugation pathway</keyword>
<evidence type="ECO:0000256" key="19">
    <source>
        <dbReference type="SAM" id="MobiDB-lite"/>
    </source>
</evidence>
<keyword evidence="7" id="KW-0963">Cytoplasm</keyword>
<dbReference type="GO" id="GO:0005829">
    <property type="term" value="C:cytosol"/>
    <property type="evidence" value="ECO:0007669"/>
    <property type="project" value="UniProtKB-SubCell"/>
</dbReference>
<dbReference type="GO" id="GO:0005886">
    <property type="term" value="C:plasma membrane"/>
    <property type="evidence" value="ECO:0007669"/>
    <property type="project" value="UniProtKB-SubCell"/>
</dbReference>
<dbReference type="RefSeq" id="XP_031429707.1">
    <property type="nucleotide sequence ID" value="XM_031573847.1"/>
</dbReference>
<feature type="compositionally biased region" description="Pro residues" evidence="19">
    <location>
        <begin position="156"/>
        <end position="169"/>
    </location>
</feature>
<dbReference type="PROSITE" id="PS50089">
    <property type="entry name" value="ZF_RING_2"/>
    <property type="match status" value="1"/>
</dbReference>
<dbReference type="InterPro" id="IPR013083">
    <property type="entry name" value="Znf_RING/FYVE/PHD"/>
</dbReference>
<dbReference type="SMART" id="SM00184">
    <property type="entry name" value="RING"/>
    <property type="match status" value="2"/>
</dbReference>
<dbReference type="InterPro" id="IPR017455">
    <property type="entry name" value="Znf_FYVE-rel"/>
</dbReference>
<evidence type="ECO:0000256" key="6">
    <source>
        <dbReference type="ARBA" id="ARBA00022475"/>
    </source>
</evidence>
<keyword evidence="10" id="KW-0053">Apoptosis</keyword>
<dbReference type="GO" id="GO:1902042">
    <property type="term" value="P:negative regulation of extrinsic apoptotic signaling pathway via death domain receptors"/>
    <property type="evidence" value="ECO:0007669"/>
    <property type="project" value="TreeGrafter"/>
</dbReference>
<evidence type="ECO:0000259" key="21">
    <source>
        <dbReference type="PROSITE" id="PS50178"/>
    </source>
</evidence>
<dbReference type="GO" id="GO:0006915">
    <property type="term" value="P:apoptotic process"/>
    <property type="evidence" value="ECO:0007669"/>
    <property type="project" value="UniProtKB-KW"/>
</dbReference>
<dbReference type="GO" id="GO:0008270">
    <property type="term" value="F:zinc ion binding"/>
    <property type="evidence" value="ECO:0007669"/>
    <property type="project" value="UniProtKB-KW"/>
</dbReference>
<dbReference type="Pfam" id="PF22968">
    <property type="entry name" value="RNF34L-like_3rd"/>
    <property type="match status" value="1"/>
</dbReference>
<proteinExistence type="predicted"/>
<evidence type="ECO:0000256" key="17">
    <source>
        <dbReference type="ARBA" id="ARBA00023136"/>
    </source>
</evidence>
<comment type="subcellular location">
    <subcellularLocation>
        <location evidence="2">Cell membrane</location>
        <topology evidence="2">Peripheral membrane protein</topology>
    </subcellularLocation>
    <subcellularLocation>
        <location evidence="3">Cytoplasm</location>
        <location evidence="3">Cytosol</location>
    </subcellularLocation>
</comment>
<keyword evidence="16" id="KW-0832">Ubl conjugation</keyword>
<evidence type="ECO:0000256" key="8">
    <source>
        <dbReference type="ARBA" id="ARBA00022553"/>
    </source>
</evidence>
<evidence type="ECO:0000256" key="5">
    <source>
        <dbReference type="ARBA" id="ARBA00012483"/>
    </source>
</evidence>
<keyword evidence="11" id="KW-0479">Metal-binding</keyword>
<dbReference type="GO" id="GO:0061630">
    <property type="term" value="F:ubiquitin protein ligase activity"/>
    <property type="evidence" value="ECO:0007669"/>
    <property type="project" value="UniProtKB-EC"/>
</dbReference>
<dbReference type="RefSeq" id="XP_031429706.1">
    <property type="nucleotide sequence ID" value="XM_031573846.2"/>
</dbReference>
<dbReference type="Pfam" id="PF21272">
    <property type="entry name" value="FYVE_CARP1-2"/>
    <property type="match status" value="1"/>
</dbReference>
<dbReference type="SUPFAM" id="SSF57850">
    <property type="entry name" value="RING/U-box"/>
    <property type="match status" value="1"/>
</dbReference>
<dbReference type="FunFam" id="3.30.40.10:FF:000110">
    <property type="entry name" value="E3 ubiquitin-protein ligase RNF34 isoform X1"/>
    <property type="match status" value="1"/>
</dbReference>
<dbReference type="GO" id="GO:0070936">
    <property type="term" value="P:protein K48-linked ubiquitination"/>
    <property type="evidence" value="ECO:0007669"/>
    <property type="project" value="TreeGrafter"/>
</dbReference>
<dbReference type="InterPro" id="IPR051728">
    <property type="entry name" value="RING-FYVE_E3_ubiquitin-ligase"/>
</dbReference>
<evidence type="ECO:0000256" key="9">
    <source>
        <dbReference type="ARBA" id="ARBA00022679"/>
    </source>
</evidence>
<evidence type="ECO:0000256" key="1">
    <source>
        <dbReference type="ARBA" id="ARBA00000900"/>
    </source>
</evidence>
<keyword evidence="22" id="KW-1185">Reference proteome</keyword>
<accession>A0A6P8G2L4</accession>
<evidence type="ECO:0000313" key="24">
    <source>
        <dbReference type="RefSeq" id="XP_031429706.1"/>
    </source>
</evidence>
<dbReference type="InterPro" id="IPR011011">
    <property type="entry name" value="Znf_FYVE_PHD"/>
</dbReference>
<evidence type="ECO:0000256" key="18">
    <source>
        <dbReference type="PROSITE-ProRule" id="PRU00175"/>
    </source>
</evidence>
<evidence type="ECO:0000313" key="22">
    <source>
        <dbReference type="Proteomes" id="UP000515152"/>
    </source>
</evidence>
<dbReference type="RefSeq" id="XP_031429705.1">
    <property type="nucleotide sequence ID" value="XM_031573845.2"/>
</dbReference>
<dbReference type="GeneTree" id="ENSGT00390000012719"/>
<dbReference type="Pfam" id="PF13920">
    <property type="entry name" value="zf-C3HC4_3"/>
    <property type="match status" value="1"/>
</dbReference>
<reference evidence="23 24" key="1">
    <citation type="submission" date="2025-04" db="UniProtKB">
        <authorList>
            <consortium name="RefSeq"/>
        </authorList>
    </citation>
    <scope>IDENTIFICATION</scope>
</reference>
<evidence type="ECO:0000256" key="12">
    <source>
        <dbReference type="ARBA" id="ARBA00022737"/>
    </source>
</evidence>
<feature type="compositionally biased region" description="Polar residues" evidence="19">
    <location>
        <begin position="178"/>
        <end position="194"/>
    </location>
</feature>
<evidence type="ECO:0000256" key="16">
    <source>
        <dbReference type="ARBA" id="ARBA00022843"/>
    </source>
</evidence>
<dbReference type="InterPro" id="IPR036361">
    <property type="entry name" value="SAP_dom_sf"/>
</dbReference>